<protein>
    <submittedName>
        <fullName evidence="2">Uncharacterized protein</fullName>
    </submittedName>
</protein>
<organism evidence="2 3">
    <name type="scientific">Rhizophagus clarus</name>
    <dbReference type="NCBI Taxonomy" id="94130"/>
    <lineage>
        <taxon>Eukaryota</taxon>
        <taxon>Fungi</taxon>
        <taxon>Fungi incertae sedis</taxon>
        <taxon>Mucoromycota</taxon>
        <taxon>Glomeromycotina</taxon>
        <taxon>Glomeromycetes</taxon>
        <taxon>Glomerales</taxon>
        <taxon>Glomeraceae</taxon>
        <taxon>Rhizophagus</taxon>
    </lineage>
</organism>
<evidence type="ECO:0000313" key="3">
    <source>
        <dbReference type="Proteomes" id="UP000247702"/>
    </source>
</evidence>
<evidence type="ECO:0000256" key="1">
    <source>
        <dbReference type="SAM" id="MobiDB-lite"/>
    </source>
</evidence>
<proteinExistence type="predicted"/>
<sequence>MQVKKQRRAQAANYLIEGKDKYILRYLEENLIKILKDSGYHSEEWEETDPEEDEEIIEEAITKKSTSIYIYEKCIPSISAPSWCLNQEALKRFNCSSINILVYDYDTDTDDQDNSDNDTEDKINNEEIPDRINKRKKRKTNEEIPNRINKRKKRKTKKQKRSKKHKSK</sequence>
<dbReference type="AlphaFoldDB" id="A0A2Z6RWX5"/>
<feature type="compositionally biased region" description="Acidic residues" evidence="1">
    <location>
        <begin position="107"/>
        <end position="119"/>
    </location>
</feature>
<accession>A0A2Z6RWX5</accession>
<comment type="caution">
    <text evidence="2">The sequence shown here is derived from an EMBL/GenBank/DDBJ whole genome shotgun (WGS) entry which is preliminary data.</text>
</comment>
<keyword evidence="3" id="KW-1185">Reference proteome</keyword>
<dbReference type="Proteomes" id="UP000247702">
    <property type="component" value="Unassembled WGS sequence"/>
</dbReference>
<reference evidence="2 3" key="1">
    <citation type="submission" date="2017-11" db="EMBL/GenBank/DDBJ databases">
        <title>The genome of Rhizophagus clarus HR1 reveals common genetic basis of auxotrophy among arbuscular mycorrhizal fungi.</title>
        <authorList>
            <person name="Kobayashi Y."/>
        </authorList>
    </citation>
    <scope>NUCLEOTIDE SEQUENCE [LARGE SCALE GENOMIC DNA]</scope>
    <source>
        <strain evidence="2 3">HR1</strain>
    </source>
</reference>
<feature type="region of interest" description="Disordered" evidence="1">
    <location>
        <begin position="107"/>
        <end position="168"/>
    </location>
</feature>
<feature type="compositionally biased region" description="Basic residues" evidence="1">
    <location>
        <begin position="148"/>
        <end position="168"/>
    </location>
</feature>
<feature type="compositionally biased region" description="Basic and acidic residues" evidence="1">
    <location>
        <begin position="120"/>
        <end position="132"/>
    </location>
</feature>
<name>A0A2Z6RWX5_9GLOM</name>
<gene>
    <name evidence="2" type="ORF">RclHR1_27500002</name>
</gene>
<dbReference type="EMBL" id="BEXD01001947">
    <property type="protein sequence ID" value="GBB96428.1"/>
    <property type="molecule type" value="Genomic_DNA"/>
</dbReference>
<evidence type="ECO:0000313" key="2">
    <source>
        <dbReference type="EMBL" id="GBB96428.1"/>
    </source>
</evidence>